<comment type="caution">
    <text evidence="3">The sequence shown here is derived from an EMBL/GenBank/DDBJ whole genome shotgun (WGS) entry which is preliminary data.</text>
</comment>
<dbReference type="AlphaFoldDB" id="A0A554VD56"/>
<keyword evidence="1" id="KW-1133">Transmembrane helix</keyword>
<feature type="transmembrane region" description="Helical" evidence="1">
    <location>
        <begin position="7"/>
        <end position="24"/>
    </location>
</feature>
<keyword evidence="3" id="KW-0482">Metalloprotease</keyword>
<dbReference type="EMBL" id="VLNR01000073">
    <property type="protein sequence ID" value="TSE04753.1"/>
    <property type="molecule type" value="Genomic_DNA"/>
</dbReference>
<dbReference type="Pfam" id="PF02517">
    <property type="entry name" value="Rce1-like"/>
    <property type="match status" value="1"/>
</dbReference>
<proteinExistence type="predicted"/>
<accession>A0A554VD56</accession>
<organism evidence="3 4">
    <name type="scientific">Aquimarina algiphila</name>
    <dbReference type="NCBI Taxonomy" id="2047982"/>
    <lineage>
        <taxon>Bacteria</taxon>
        <taxon>Pseudomonadati</taxon>
        <taxon>Bacteroidota</taxon>
        <taxon>Flavobacteriia</taxon>
        <taxon>Flavobacteriales</taxon>
        <taxon>Flavobacteriaceae</taxon>
        <taxon>Aquimarina</taxon>
    </lineage>
</organism>
<evidence type="ECO:0000313" key="3">
    <source>
        <dbReference type="EMBL" id="TSE04753.1"/>
    </source>
</evidence>
<name>A0A554VD56_9FLAO</name>
<dbReference type="RefSeq" id="WP_143918381.1">
    <property type="nucleotide sequence ID" value="NZ_CANLFO010000007.1"/>
</dbReference>
<keyword evidence="1" id="KW-0472">Membrane</keyword>
<dbReference type="OrthoDB" id="9805801at2"/>
<dbReference type="GO" id="GO:0080120">
    <property type="term" value="P:CAAX-box protein maturation"/>
    <property type="evidence" value="ECO:0007669"/>
    <property type="project" value="UniProtKB-ARBA"/>
</dbReference>
<dbReference type="InterPro" id="IPR003675">
    <property type="entry name" value="Rce1/LyrA-like_dom"/>
</dbReference>
<keyword evidence="3" id="KW-0645">Protease</keyword>
<dbReference type="GO" id="GO:0008237">
    <property type="term" value="F:metallopeptidase activity"/>
    <property type="evidence" value="ECO:0007669"/>
    <property type="project" value="UniProtKB-KW"/>
</dbReference>
<dbReference type="Proteomes" id="UP000318833">
    <property type="component" value="Unassembled WGS sequence"/>
</dbReference>
<evidence type="ECO:0000259" key="2">
    <source>
        <dbReference type="Pfam" id="PF02517"/>
    </source>
</evidence>
<evidence type="ECO:0000256" key="1">
    <source>
        <dbReference type="SAM" id="Phobius"/>
    </source>
</evidence>
<evidence type="ECO:0000313" key="4">
    <source>
        <dbReference type="Proteomes" id="UP000318833"/>
    </source>
</evidence>
<keyword evidence="3" id="KW-0378">Hydrolase</keyword>
<sequence length="210" mass="24415">METSTYKGFELFFLFVLLPTSFLIEYPKLIKAILAIAGFVYILIFLKRKGLLKLKFPDKAYWRPFWKETVIKLAIIVVVTGMYVFLIAPDKLFSVLIKRPEVWGIILFVYTFLSVWPQEIIYRTFFYDRYSGLIRNKWLFIFINAILFSLAHLFLGSFLVQVLTFAGGLLFAYTYQKTKSTTLVSIEHAIYGNWLFTVGMGDMLAFPGAQ</sequence>
<gene>
    <name evidence="3" type="ORF">FOF46_25265</name>
</gene>
<dbReference type="GO" id="GO:0004175">
    <property type="term" value="F:endopeptidase activity"/>
    <property type="evidence" value="ECO:0007669"/>
    <property type="project" value="UniProtKB-ARBA"/>
</dbReference>
<feature type="transmembrane region" description="Helical" evidence="1">
    <location>
        <begin position="30"/>
        <end position="48"/>
    </location>
</feature>
<feature type="transmembrane region" description="Helical" evidence="1">
    <location>
        <begin position="138"/>
        <end position="171"/>
    </location>
</feature>
<dbReference type="GO" id="GO:0006508">
    <property type="term" value="P:proteolysis"/>
    <property type="evidence" value="ECO:0007669"/>
    <property type="project" value="UniProtKB-KW"/>
</dbReference>
<keyword evidence="1" id="KW-0812">Transmembrane</keyword>
<keyword evidence="4" id="KW-1185">Reference proteome</keyword>
<feature type="transmembrane region" description="Helical" evidence="1">
    <location>
        <begin position="100"/>
        <end position="117"/>
    </location>
</feature>
<protein>
    <submittedName>
        <fullName evidence="3">CPBP family intramembrane metalloprotease</fullName>
    </submittedName>
</protein>
<feature type="domain" description="CAAX prenyl protease 2/Lysostaphin resistance protein A-like" evidence="2">
    <location>
        <begin position="105"/>
        <end position="191"/>
    </location>
</feature>
<reference evidence="3 4" key="1">
    <citation type="submission" date="2019-07" db="EMBL/GenBank/DDBJ databases">
        <title>The draft genome sequence of Aquimarina algiphila M91.</title>
        <authorList>
            <person name="Meng X."/>
        </authorList>
    </citation>
    <scope>NUCLEOTIDE SEQUENCE [LARGE SCALE GENOMIC DNA]</scope>
    <source>
        <strain evidence="3 4">M91</strain>
    </source>
</reference>
<feature type="transmembrane region" description="Helical" evidence="1">
    <location>
        <begin position="69"/>
        <end position="88"/>
    </location>
</feature>